<dbReference type="InterPro" id="IPR018712">
    <property type="entry name" value="Tle1-like_cat"/>
</dbReference>
<accession>A0A5N6U7A9</accession>
<feature type="domain" description="Heterokaryon incompatibility" evidence="1">
    <location>
        <begin position="23"/>
        <end position="109"/>
    </location>
</feature>
<reference evidence="4 5" key="1">
    <citation type="submission" date="2019-04" db="EMBL/GenBank/DDBJ databases">
        <title>Friends and foes A comparative genomics study of 23 Aspergillus species from section Flavi.</title>
        <authorList>
            <consortium name="DOE Joint Genome Institute"/>
            <person name="Kjaerbolling I."/>
            <person name="Vesth T."/>
            <person name="Frisvad J.C."/>
            <person name="Nybo J.L."/>
            <person name="Theobald S."/>
            <person name="Kildgaard S."/>
            <person name="Isbrandt T."/>
            <person name="Kuo A."/>
            <person name="Sato A."/>
            <person name="Lyhne E.K."/>
            <person name="Kogle M.E."/>
            <person name="Wiebenga A."/>
            <person name="Kun R.S."/>
            <person name="Lubbers R.J."/>
            <person name="Makela M.R."/>
            <person name="Barry K."/>
            <person name="Chovatia M."/>
            <person name="Clum A."/>
            <person name="Daum C."/>
            <person name="Haridas S."/>
            <person name="He G."/>
            <person name="LaButti K."/>
            <person name="Lipzen A."/>
            <person name="Mondo S."/>
            <person name="Riley R."/>
            <person name="Salamov A."/>
            <person name="Simmons B.A."/>
            <person name="Magnuson J.K."/>
            <person name="Henrissat B."/>
            <person name="Mortensen U.H."/>
            <person name="Larsen T.O."/>
            <person name="Devries R.P."/>
            <person name="Grigoriev I.V."/>
            <person name="Machida M."/>
            <person name="Baker S.E."/>
            <person name="Andersen M.R."/>
        </authorList>
    </citation>
    <scope>NUCLEOTIDE SEQUENCE [LARGE SCALE GENOMIC DNA]</scope>
    <source>
        <strain evidence="4 5">IBT 18842</strain>
    </source>
</reference>
<dbReference type="Pfam" id="PF06985">
    <property type="entry name" value="HET"/>
    <property type="match status" value="1"/>
</dbReference>
<organism evidence="4 5">
    <name type="scientific">Aspergillus avenaceus</name>
    <dbReference type="NCBI Taxonomy" id="36643"/>
    <lineage>
        <taxon>Eukaryota</taxon>
        <taxon>Fungi</taxon>
        <taxon>Dikarya</taxon>
        <taxon>Ascomycota</taxon>
        <taxon>Pezizomycotina</taxon>
        <taxon>Eurotiomycetes</taxon>
        <taxon>Eurotiomycetidae</taxon>
        <taxon>Eurotiales</taxon>
        <taxon>Aspergillaceae</taxon>
        <taxon>Aspergillus</taxon>
        <taxon>Aspergillus subgen. Circumdati</taxon>
    </lineage>
</organism>
<dbReference type="PANTHER" id="PTHR10622:SF10">
    <property type="entry name" value="HET DOMAIN-CONTAINING PROTEIN"/>
    <property type="match status" value="1"/>
</dbReference>
<protein>
    <recommendedName>
        <fullName evidence="6">Heterokaryon incompatibility protein-domain-containing protein</fullName>
    </recommendedName>
</protein>
<dbReference type="InterPro" id="IPR010730">
    <property type="entry name" value="HET"/>
</dbReference>
<evidence type="ECO:0000313" key="4">
    <source>
        <dbReference type="EMBL" id="KAE8154535.1"/>
    </source>
</evidence>
<dbReference type="Pfam" id="PF26640">
    <property type="entry name" value="DUF8212"/>
    <property type="match status" value="1"/>
</dbReference>
<dbReference type="AlphaFoldDB" id="A0A5N6U7A9"/>
<feature type="domain" description="DUF8212" evidence="3">
    <location>
        <begin position="217"/>
        <end position="240"/>
    </location>
</feature>
<feature type="domain" description="T6SS Phospholipase effector Tle1-like catalytic" evidence="2">
    <location>
        <begin position="398"/>
        <end position="647"/>
    </location>
</feature>
<dbReference type="OrthoDB" id="674604at2759"/>
<evidence type="ECO:0000259" key="2">
    <source>
        <dbReference type="Pfam" id="PF09994"/>
    </source>
</evidence>
<evidence type="ECO:0000259" key="3">
    <source>
        <dbReference type="Pfam" id="PF26640"/>
    </source>
</evidence>
<evidence type="ECO:0000313" key="5">
    <source>
        <dbReference type="Proteomes" id="UP000325780"/>
    </source>
</evidence>
<name>A0A5N6U7A9_ASPAV</name>
<proteinExistence type="predicted"/>
<dbReference type="PANTHER" id="PTHR10622">
    <property type="entry name" value="HET DOMAIN-CONTAINING PROTEIN"/>
    <property type="match status" value="1"/>
</dbReference>
<dbReference type="Pfam" id="PF09994">
    <property type="entry name" value="T6SS_Tle1-like_cat"/>
    <property type="match status" value="1"/>
</dbReference>
<gene>
    <name evidence="4" type="ORF">BDV25DRAFT_135706</name>
</gene>
<dbReference type="InterPro" id="IPR058525">
    <property type="entry name" value="DUF8212"/>
</dbReference>
<dbReference type="EMBL" id="ML742028">
    <property type="protein sequence ID" value="KAE8154535.1"/>
    <property type="molecule type" value="Genomic_DNA"/>
</dbReference>
<evidence type="ECO:0008006" key="6">
    <source>
        <dbReference type="Google" id="ProtNLM"/>
    </source>
</evidence>
<sequence>MRLICTKTPLELHEFAENELPKYAILSHRWEREEVSFRDMMSSDDKIKSKAGYRKIERFCARAHQDGLDYAWVDTCCINKESSTELSEAVNSMFRWYQLAEKCYAYLGDVQLENLQQSAWFQRGWTLQELLAPREVHFLASDWSDLGTRTSLCSLINEVTGIDNSMLLGRSRLEDFSIAKRMSWASGRQTTRSEDIAYCLMGIFNVNMPLLYGEGEKAFIRLQEQIMKDSDDQTLFAWENRDISEEHPSGLLARSPTNFRNSGDIVPYFFSKDGTPSILTNRGIRMHLPLIRVTQEKAVLILECHGGPGLVGISIMSRKDQSRSEGQWTRIGKAFSRDIPFRALSGAVLDTIYALKYSTGASTYPQTKQTKDDQKDQNAHQLVMTPLNYRVQPRGHHKKLIVCFDCAREKSKSDYLDTNISKIHRMFDRTEDNQVCYYYQGDLKTRPEVFAMNGYKFIMKHFERDDEIHLFGFSNGAHAALLLADLIEHFGVLATSHEDRAPKIWETYQTWSKLEKAPMKKPGQIKAKEMSFNNVKAFRESFCLPTGGVTFIGLFDTVNNQFSRKRRSPLTMSVPSHIIRHALAVDERRTTLQPILVKEMSNGDGYSQDIGEMWFPGTHHDIGSLKSTADEGVWSLSHIPLVWMVNEAMRAGLHFDRGRLLQFNCSDSFGSILPATEDNSPVNPHFEGALISASRKGVLHDALRYGCGYSALTVCKEKAKECLFSLISNGSGRLLSSKGSPREIPSGAAVHLSVLLRITADPNYRPLNIIGTRKELEADTIKWTSFDNGYNIVDGFFIRESSQGPPAQLGMGTHPP</sequence>
<dbReference type="Proteomes" id="UP000325780">
    <property type="component" value="Unassembled WGS sequence"/>
</dbReference>
<evidence type="ECO:0000259" key="1">
    <source>
        <dbReference type="Pfam" id="PF06985"/>
    </source>
</evidence>
<keyword evidence="5" id="KW-1185">Reference proteome</keyword>